<feature type="compositionally biased region" description="Basic residues" evidence="1">
    <location>
        <begin position="25"/>
        <end position="35"/>
    </location>
</feature>
<reference evidence="2" key="1">
    <citation type="journal article" date="2019" name="Science">
        <title>Mutation of a bHLH transcription factor allowed almond domestication.</title>
        <authorList>
            <person name="Sanchez-Perez R."/>
            <person name="Pavan S."/>
            <person name="Mazzeo R."/>
            <person name="Moldovan C."/>
            <person name="Aiese Cigliano R."/>
            <person name="Del Cueto J."/>
            <person name="Ricciardi F."/>
            <person name="Lotti C."/>
            <person name="Ricciardi L."/>
            <person name="Dicenta F."/>
            <person name="Lopez-Marques R.L."/>
            <person name="Lindberg Moller B."/>
        </authorList>
    </citation>
    <scope>NUCLEOTIDE SEQUENCE</scope>
</reference>
<dbReference type="EMBL" id="AP019297">
    <property type="protein sequence ID" value="BBG93459.1"/>
    <property type="molecule type" value="Genomic_DNA"/>
</dbReference>
<accession>A0A4Y1QNN5</accession>
<sequence length="264" mass="29486">FSLFSLLLPAVRARRLQIPRAAATGHHKPRHRPRRQPQPFPAARRSPAAELGEKPIGFVQTSNPSFSFNSPPNLSSEASGARQTRRRDLQEVQLARTRKRQIGLLCPTFAKCRTRTGFDSNSKAEFGSGPVIPGYGHISSECANTLKKQKDGKNKALHTTWSDSDSDYENNEKAIALITTISYAIALITTVSLDEPTKKDDDCEDMNIEFIMNKYDDLLAASQKLSKQNEELVKSIVVLKLENCKIANKFQSSDIDSEKKKLTR</sequence>
<feature type="non-terminal residue" evidence="2">
    <location>
        <position position="1"/>
    </location>
</feature>
<feature type="region of interest" description="Disordered" evidence="1">
    <location>
        <begin position="19"/>
        <end position="48"/>
    </location>
</feature>
<gene>
    <name evidence="2" type="ORF">Prudu_001471</name>
</gene>
<evidence type="ECO:0000256" key="1">
    <source>
        <dbReference type="SAM" id="MobiDB-lite"/>
    </source>
</evidence>
<proteinExistence type="predicted"/>
<organism evidence="2">
    <name type="scientific">Prunus dulcis</name>
    <name type="common">Almond</name>
    <name type="synonym">Amygdalus dulcis</name>
    <dbReference type="NCBI Taxonomy" id="3755"/>
    <lineage>
        <taxon>Eukaryota</taxon>
        <taxon>Viridiplantae</taxon>
        <taxon>Streptophyta</taxon>
        <taxon>Embryophyta</taxon>
        <taxon>Tracheophyta</taxon>
        <taxon>Spermatophyta</taxon>
        <taxon>Magnoliopsida</taxon>
        <taxon>eudicotyledons</taxon>
        <taxon>Gunneridae</taxon>
        <taxon>Pentapetalae</taxon>
        <taxon>rosids</taxon>
        <taxon>fabids</taxon>
        <taxon>Rosales</taxon>
        <taxon>Rosaceae</taxon>
        <taxon>Amygdaloideae</taxon>
        <taxon>Amygdaleae</taxon>
        <taxon>Prunus</taxon>
    </lineage>
</organism>
<evidence type="ECO:0000313" key="2">
    <source>
        <dbReference type="EMBL" id="BBG93459.1"/>
    </source>
</evidence>
<protein>
    <submittedName>
        <fullName evidence="2">Uncharacterized protein</fullName>
    </submittedName>
</protein>
<dbReference type="AlphaFoldDB" id="A0A4Y1QNN5"/>
<name>A0A4Y1QNN5_PRUDU</name>
<feature type="compositionally biased region" description="Low complexity" evidence="1">
    <location>
        <begin position="62"/>
        <end position="76"/>
    </location>
</feature>
<feature type="region of interest" description="Disordered" evidence="1">
    <location>
        <begin position="60"/>
        <end position="90"/>
    </location>
</feature>